<dbReference type="GO" id="GO:0004222">
    <property type="term" value="F:metalloendopeptidase activity"/>
    <property type="evidence" value="ECO:0007669"/>
    <property type="project" value="TreeGrafter"/>
</dbReference>
<proteinExistence type="predicted"/>
<evidence type="ECO:0000259" key="3">
    <source>
        <dbReference type="Pfam" id="PF01551"/>
    </source>
</evidence>
<evidence type="ECO:0000313" key="4">
    <source>
        <dbReference type="EMBL" id="TNM28528.1"/>
    </source>
</evidence>
<evidence type="ECO:0000313" key="5">
    <source>
        <dbReference type="Proteomes" id="UP000311713"/>
    </source>
</evidence>
<dbReference type="PANTHER" id="PTHR21666:SF270">
    <property type="entry name" value="MUREIN HYDROLASE ACTIVATOR ENVC"/>
    <property type="match status" value="1"/>
</dbReference>
<dbReference type="PANTHER" id="PTHR21666">
    <property type="entry name" value="PEPTIDASE-RELATED"/>
    <property type="match status" value="1"/>
</dbReference>
<keyword evidence="5" id="KW-1185">Reference proteome</keyword>
<name>A0A5C4UYD8_9ACTN</name>
<feature type="signal peptide" evidence="2">
    <location>
        <begin position="1"/>
        <end position="18"/>
    </location>
</feature>
<dbReference type="OrthoDB" id="9809488at2"/>
<feature type="compositionally biased region" description="Low complexity" evidence="1">
    <location>
        <begin position="228"/>
        <end position="247"/>
    </location>
</feature>
<dbReference type="SUPFAM" id="SSF51261">
    <property type="entry name" value="Duplicated hybrid motif"/>
    <property type="match status" value="1"/>
</dbReference>
<evidence type="ECO:0000256" key="1">
    <source>
        <dbReference type="SAM" id="MobiDB-lite"/>
    </source>
</evidence>
<organism evidence="4 5">
    <name type="scientific">Streptomyces sedi</name>
    <dbReference type="NCBI Taxonomy" id="555059"/>
    <lineage>
        <taxon>Bacteria</taxon>
        <taxon>Bacillati</taxon>
        <taxon>Actinomycetota</taxon>
        <taxon>Actinomycetes</taxon>
        <taxon>Kitasatosporales</taxon>
        <taxon>Streptomycetaceae</taxon>
        <taxon>Streptomyces</taxon>
    </lineage>
</organism>
<dbReference type="InterPro" id="IPR050570">
    <property type="entry name" value="Cell_wall_metabolism_enzyme"/>
</dbReference>
<sequence>MLGGWLLIAAALASQATAAVLLRRDEPRDAAPLTVAPPVTGTWSALNSPADRVPSHGVRKYGQSHAIDIVAEGERPAFGWWPPVRRNADFPAFDAPLLAVADATVVSASDRQRDHLSRNSWPALVYLFFEGAVRDAVSGRLVVGNHLVLDLGDGTYAAYAHLRRGSLTVRPGERVRAGQELARCGNSGNTTEPHLHFQLMDRPDLDTACGLPFRWEGVGLPRARESFTTPATPATPVAPAATEPEQR</sequence>
<dbReference type="Gene3D" id="2.70.70.10">
    <property type="entry name" value="Glucose Permease (Domain IIA)"/>
    <property type="match status" value="1"/>
</dbReference>
<dbReference type="InterPro" id="IPR011055">
    <property type="entry name" value="Dup_hybrid_motif"/>
</dbReference>
<feature type="region of interest" description="Disordered" evidence="1">
    <location>
        <begin position="224"/>
        <end position="247"/>
    </location>
</feature>
<dbReference type="EMBL" id="VDGT01000013">
    <property type="protein sequence ID" value="TNM28528.1"/>
    <property type="molecule type" value="Genomic_DNA"/>
</dbReference>
<reference evidence="4 5" key="1">
    <citation type="submission" date="2019-06" db="EMBL/GenBank/DDBJ databases">
        <title>Draft genome of Streptomyces sedi sp. JCM16909.</title>
        <authorList>
            <person name="Klykleung N."/>
            <person name="Tanasupawat S."/>
            <person name="Kudo T."/>
            <person name="Yuki M."/>
            <person name="Ohkuma M."/>
        </authorList>
    </citation>
    <scope>NUCLEOTIDE SEQUENCE [LARGE SCALE GENOMIC DNA]</scope>
    <source>
        <strain evidence="4 5">JCM 16909</strain>
    </source>
</reference>
<feature type="chain" id="PRO_5039342637" evidence="2">
    <location>
        <begin position="19"/>
        <end position="247"/>
    </location>
</feature>
<gene>
    <name evidence="4" type="ORF">FH715_17650</name>
</gene>
<dbReference type="AlphaFoldDB" id="A0A5C4UYD8"/>
<feature type="domain" description="M23ase beta-sheet core" evidence="3">
    <location>
        <begin position="126"/>
        <end position="200"/>
    </location>
</feature>
<protein>
    <submittedName>
        <fullName evidence="4">M23 family metallopeptidase</fullName>
    </submittedName>
</protein>
<dbReference type="CDD" id="cd12797">
    <property type="entry name" value="M23_peptidase"/>
    <property type="match status" value="1"/>
</dbReference>
<dbReference type="Pfam" id="PF01551">
    <property type="entry name" value="Peptidase_M23"/>
    <property type="match status" value="1"/>
</dbReference>
<keyword evidence="2" id="KW-0732">Signal</keyword>
<dbReference type="Proteomes" id="UP000311713">
    <property type="component" value="Unassembled WGS sequence"/>
</dbReference>
<evidence type="ECO:0000256" key="2">
    <source>
        <dbReference type="SAM" id="SignalP"/>
    </source>
</evidence>
<dbReference type="InterPro" id="IPR016047">
    <property type="entry name" value="M23ase_b-sheet_dom"/>
</dbReference>
<comment type="caution">
    <text evidence="4">The sequence shown here is derived from an EMBL/GenBank/DDBJ whole genome shotgun (WGS) entry which is preliminary data.</text>
</comment>
<accession>A0A5C4UYD8</accession>